<feature type="transmembrane region" description="Helical" evidence="1">
    <location>
        <begin position="121"/>
        <end position="145"/>
    </location>
</feature>
<reference evidence="2 3" key="1">
    <citation type="submission" date="2018-12" db="EMBL/GenBank/DDBJ databases">
        <authorList>
            <person name="Toschakov S.V."/>
        </authorList>
    </citation>
    <scope>NUCLEOTIDE SEQUENCE [LARGE SCALE GENOMIC DNA]</scope>
    <source>
        <strain evidence="2 3">GM2012</strain>
    </source>
</reference>
<dbReference type="RefSeq" id="WP_126723382.1">
    <property type="nucleotide sequence ID" value="NZ_RYZH01000001.1"/>
</dbReference>
<keyword evidence="1" id="KW-0472">Membrane</keyword>
<keyword evidence="1" id="KW-1133">Transmembrane helix</keyword>
<keyword evidence="1" id="KW-0812">Transmembrane</keyword>
<feature type="transmembrane region" description="Helical" evidence="1">
    <location>
        <begin position="20"/>
        <end position="38"/>
    </location>
</feature>
<feature type="transmembrane region" description="Helical" evidence="1">
    <location>
        <begin position="50"/>
        <end position="71"/>
    </location>
</feature>
<accession>A0A432MRU0</accession>
<comment type="caution">
    <text evidence="2">The sequence shown here is derived from an EMBL/GenBank/DDBJ whole genome shotgun (WGS) entry which is preliminary data.</text>
</comment>
<dbReference type="Proteomes" id="UP000280296">
    <property type="component" value="Unassembled WGS sequence"/>
</dbReference>
<reference evidence="2 3" key="2">
    <citation type="submission" date="2019-01" db="EMBL/GenBank/DDBJ databases">
        <title>Tautonia sociabilis, a novel thermotolerant planctomycete of Isosphaeraceae family, isolated from a 4000 m deep subterranean habitat.</title>
        <authorList>
            <person name="Kovaleva O.L."/>
            <person name="Elcheninov A.G."/>
            <person name="Van Heerden E."/>
            <person name="Toshchakov S.V."/>
            <person name="Novikov A."/>
            <person name="Bonch-Osmolovskaya E.A."/>
            <person name="Kublanov I.V."/>
        </authorList>
    </citation>
    <scope>NUCLEOTIDE SEQUENCE [LARGE SCALE GENOMIC DNA]</scope>
    <source>
        <strain evidence="2 3">GM2012</strain>
    </source>
</reference>
<dbReference type="EMBL" id="RYZH01000001">
    <property type="protein sequence ID" value="RUL89707.1"/>
    <property type="molecule type" value="Genomic_DNA"/>
</dbReference>
<dbReference type="OrthoDB" id="282238at2"/>
<sequence length="188" mass="19052">MTQGGGELADQARAEPGGVTLFDGIALVAGAAIASVHFRQAIPGGELAPVGWALLWLTFAGVALTASGPFLAAVRRLSGRPGPPCRLGDRLWALMGAPWVLAALSRVASAPPPGGEGGDPLYELVLVAGLAVASVSALAIVWARWVMVPPGAREVEEPGSWSHRIGLALGVAWPVQCGLGMVVLGAQG</sequence>
<proteinExistence type="predicted"/>
<evidence type="ECO:0000313" key="2">
    <source>
        <dbReference type="EMBL" id="RUL89707.1"/>
    </source>
</evidence>
<organism evidence="2 3">
    <name type="scientific">Tautonia sociabilis</name>
    <dbReference type="NCBI Taxonomy" id="2080755"/>
    <lineage>
        <taxon>Bacteria</taxon>
        <taxon>Pseudomonadati</taxon>
        <taxon>Planctomycetota</taxon>
        <taxon>Planctomycetia</taxon>
        <taxon>Isosphaerales</taxon>
        <taxon>Isosphaeraceae</taxon>
        <taxon>Tautonia</taxon>
    </lineage>
</organism>
<evidence type="ECO:0000256" key="1">
    <source>
        <dbReference type="SAM" id="Phobius"/>
    </source>
</evidence>
<name>A0A432MRU0_9BACT</name>
<dbReference type="AlphaFoldDB" id="A0A432MRU0"/>
<evidence type="ECO:0000313" key="3">
    <source>
        <dbReference type="Proteomes" id="UP000280296"/>
    </source>
</evidence>
<gene>
    <name evidence="2" type="ORF">TsocGM_00650</name>
</gene>
<feature type="transmembrane region" description="Helical" evidence="1">
    <location>
        <begin position="91"/>
        <end position="109"/>
    </location>
</feature>
<keyword evidence="3" id="KW-1185">Reference proteome</keyword>
<protein>
    <submittedName>
        <fullName evidence="2">Uncharacterized protein</fullName>
    </submittedName>
</protein>